<dbReference type="OrthoDB" id="5198706at2759"/>
<feature type="domain" description="Lysine-specific metallo-endopeptidase" evidence="2">
    <location>
        <begin position="269"/>
        <end position="326"/>
    </location>
</feature>
<gene>
    <name evidence="3" type="ORF">OCU04_002703</name>
</gene>
<reference evidence="3" key="1">
    <citation type="submission" date="2022-11" db="EMBL/GenBank/DDBJ databases">
        <title>Genome Resource of Sclerotinia nivalis Strain SnTB1, a Plant Pathogen Isolated from American Ginseng.</title>
        <authorList>
            <person name="Fan S."/>
        </authorList>
    </citation>
    <scope>NUCLEOTIDE SEQUENCE</scope>
    <source>
        <strain evidence="3">SnTB1</strain>
    </source>
</reference>
<dbReference type="Gene3D" id="3.40.390.10">
    <property type="entry name" value="Collagenase (Catalytic Domain)"/>
    <property type="match status" value="1"/>
</dbReference>
<dbReference type="AlphaFoldDB" id="A0A9X0AXK7"/>
<dbReference type="Pfam" id="PF14521">
    <property type="entry name" value="Aspzincin_M35"/>
    <property type="match status" value="1"/>
</dbReference>
<name>A0A9X0AXK7_9HELO</name>
<comment type="caution">
    <text evidence="3">The sequence shown here is derived from an EMBL/GenBank/DDBJ whole genome shotgun (WGS) entry which is preliminary data.</text>
</comment>
<keyword evidence="4" id="KW-1185">Reference proteome</keyword>
<dbReference type="SUPFAM" id="SSF55486">
    <property type="entry name" value="Metalloproteases ('zincins'), catalytic domain"/>
    <property type="match status" value="1"/>
</dbReference>
<organism evidence="3 4">
    <name type="scientific">Sclerotinia nivalis</name>
    <dbReference type="NCBI Taxonomy" id="352851"/>
    <lineage>
        <taxon>Eukaryota</taxon>
        <taxon>Fungi</taxon>
        <taxon>Dikarya</taxon>
        <taxon>Ascomycota</taxon>
        <taxon>Pezizomycotina</taxon>
        <taxon>Leotiomycetes</taxon>
        <taxon>Helotiales</taxon>
        <taxon>Sclerotiniaceae</taxon>
        <taxon>Sclerotinia</taxon>
    </lineage>
</organism>
<sequence length="359" mass="39198">MFSSDSSPSTAWYRLLFSLASLATFTAALPTSHSRNVTRVAPRLLNQFRIKNCDYTQEEAIQTALDEVIQVMDVANERVTNLINLVSVSNVAFDTWTTEDWSTYDTFETMFGLQIWDGTDVNTAALNGLQTLLKLGEKIYDGVSDIGGIDPSLDIWCDDAWETATDSDGSYFENEDGSVDLDYVWDNSGNNIGWIPPNPGVGLITCGNTESVVAYNLDHKVDDISIITICEDWLVDMIDSGKNLQSQSGTTYSAGATSLQDVVDSCLSVVLIHEFSHADAIMGSAYSTKDYTYNGEAAYGWENIVGLATQSSSQALYNADSIALFSAAMYMNKNTWWTGNSQPLSYTALSAGGLIFLAP</sequence>
<feature type="signal peptide" evidence="1">
    <location>
        <begin position="1"/>
        <end position="28"/>
    </location>
</feature>
<feature type="chain" id="PRO_5040809211" description="Lysine-specific metallo-endopeptidase domain-containing protein" evidence="1">
    <location>
        <begin position="29"/>
        <end position="359"/>
    </location>
</feature>
<protein>
    <recommendedName>
        <fullName evidence="2">Lysine-specific metallo-endopeptidase domain-containing protein</fullName>
    </recommendedName>
</protein>
<evidence type="ECO:0000256" key="1">
    <source>
        <dbReference type="SAM" id="SignalP"/>
    </source>
</evidence>
<accession>A0A9X0AXK7</accession>
<keyword evidence="1" id="KW-0732">Signal</keyword>
<dbReference type="Proteomes" id="UP001152300">
    <property type="component" value="Unassembled WGS sequence"/>
</dbReference>
<evidence type="ECO:0000313" key="3">
    <source>
        <dbReference type="EMBL" id="KAJ8069028.1"/>
    </source>
</evidence>
<dbReference type="GO" id="GO:0004222">
    <property type="term" value="F:metalloendopeptidase activity"/>
    <property type="evidence" value="ECO:0007669"/>
    <property type="project" value="InterPro"/>
</dbReference>
<proteinExistence type="predicted"/>
<evidence type="ECO:0000313" key="4">
    <source>
        <dbReference type="Proteomes" id="UP001152300"/>
    </source>
</evidence>
<dbReference type="InterPro" id="IPR024079">
    <property type="entry name" value="MetalloPept_cat_dom_sf"/>
</dbReference>
<evidence type="ECO:0000259" key="2">
    <source>
        <dbReference type="Pfam" id="PF14521"/>
    </source>
</evidence>
<dbReference type="EMBL" id="JAPEIS010000002">
    <property type="protein sequence ID" value="KAJ8069028.1"/>
    <property type="molecule type" value="Genomic_DNA"/>
</dbReference>
<dbReference type="InterPro" id="IPR029463">
    <property type="entry name" value="Lys_MEP"/>
</dbReference>